<dbReference type="EMBL" id="CAJVPK010001439">
    <property type="protein sequence ID" value="CAG8586858.1"/>
    <property type="molecule type" value="Genomic_DNA"/>
</dbReference>
<dbReference type="Proteomes" id="UP000789706">
    <property type="component" value="Unassembled WGS sequence"/>
</dbReference>
<keyword evidence="1" id="KW-0732">Signal</keyword>
<accession>A0A9N9C115</accession>
<feature type="domain" description="FAS1" evidence="2">
    <location>
        <begin position="174"/>
        <end position="296"/>
    </location>
</feature>
<dbReference type="PANTHER" id="PTHR10900:SF77">
    <property type="entry name" value="FI19380P1"/>
    <property type="match status" value="1"/>
</dbReference>
<evidence type="ECO:0000256" key="1">
    <source>
        <dbReference type="SAM" id="SignalP"/>
    </source>
</evidence>
<proteinExistence type="predicted"/>
<organism evidence="3 4">
    <name type="scientific">Diversispora eburnea</name>
    <dbReference type="NCBI Taxonomy" id="1213867"/>
    <lineage>
        <taxon>Eukaryota</taxon>
        <taxon>Fungi</taxon>
        <taxon>Fungi incertae sedis</taxon>
        <taxon>Mucoromycota</taxon>
        <taxon>Glomeromycotina</taxon>
        <taxon>Glomeromycetes</taxon>
        <taxon>Diversisporales</taxon>
        <taxon>Diversisporaceae</taxon>
        <taxon>Diversispora</taxon>
    </lineage>
</organism>
<dbReference type="Pfam" id="PF02469">
    <property type="entry name" value="Fasciclin"/>
    <property type="match status" value="2"/>
</dbReference>
<dbReference type="OrthoDB" id="286301at2759"/>
<gene>
    <name evidence="3" type="ORF">DEBURN_LOCUS8851</name>
</gene>
<dbReference type="AlphaFoldDB" id="A0A9N9C115"/>
<evidence type="ECO:0000313" key="3">
    <source>
        <dbReference type="EMBL" id="CAG8586858.1"/>
    </source>
</evidence>
<feature type="domain" description="FAS1" evidence="2">
    <location>
        <begin position="22"/>
        <end position="171"/>
    </location>
</feature>
<evidence type="ECO:0000313" key="4">
    <source>
        <dbReference type="Proteomes" id="UP000789706"/>
    </source>
</evidence>
<name>A0A9N9C115_9GLOM</name>
<dbReference type="Gene3D" id="2.30.180.10">
    <property type="entry name" value="FAS1 domain"/>
    <property type="match status" value="2"/>
</dbReference>
<dbReference type="InterPro" id="IPR000782">
    <property type="entry name" value="FAS1_domain"/>
</dbReference>
<dbReference type="InterPro" id="IPR036378">
    <property type="entry name" value="FAS1_dom_sf"/>
</dbReference>
<dbReference type="SMART" id="SM00554">
    <property type="entry name" value="FAS1"/>
    <property type="match status" value="2"/>
</dbReference>
<protein>
    <submittedName>
        <fullName evidence="3">9136_t:CDS:1</fullName>
    </submittedName>
</protein>
<reference evidence="3" key="1">
    <citation type="submission" date="2021-06" db="EMBL/GenBank/DDBJ databases">
        <authorList>
            <person name="Kallberg Y."/>
            <person name="Tangrot J."/>
            <person name="Rosling A."/>
        </authorList>
    </citation>
    <scope>NUCLEOTIDE SEQUENCE</scope>
    <source>
        <strain evidence="3">AZ414A</strain>
    </source>
</reference>
<dbReference type="PROSITE" id="PS50213">
    <property type="entry name" value="FAS1"/>
    <property type="match status" value="2"/>
</dbReference>
<comment type="caution">
    <text evidence="3">The sequence shown here is derived from an EMBL/GenBank/DDBJ whole genome shotgun (WGS) entry which is preliminary data.</text>
</comment>
<evidence type="ECO:0000259" key="2">
    <source>
        <dbReference type="PROSITE" id="PS50213"/>
    </source>
</evidence>
<dbReference type="InterPro" id="IPR050904">
    <property type="entry name" value="Adhesion/Biosynth-related"/>
</dbReference>
<keyword evidence="4" id="KW-1185">Reference proteome</keyword>
<dbReference type="PANTHER" id="PTHR10900">
    <property type="entry name" value="PERIOSTIN-RELATED"/>
    <property type="match status" value="1"/>
</dbReference>
<feature type="chain" id="PRO_5040507848" evidence="1">
    <location>
        <begin position="20"/>
        <end position="335"/>
    </location>
</feature>
<dbReference type="SUPFAM" id="SSF82153">
    <property type="entry name" value="FAS1 domain"/>
    <property type="match status" value="2"/>
</dbReference>
<feature type="signal peptide" evidence="1">
    <location>
        <begin position="1"/>
        <end position="19"/>
    </location>
</feature>
<sequence>MAFKNFLVILLFFVSVLNADSPKNIIDTIKDQPSLTTLSYLISQASEEDIAILTNNNNSITLFAPNNDAIQLVEIQFLSQPDTLLQTVNYHLVNGSFSDTSLGELNYLPTFLNSTKWVQLGGKPQYLVVTRDKDNNIDVNYGMKSVNAPSKVIGSGIQTSNGYIYIIDTVLQIPKSLNESLVDSGKYPNFLKYISKIESIINNSTNGVTIFLPDDNSFAATIKDYDDSKITDTLNNLIITSPIYLGNLTDGQKIQTLGSEETISIKDGVYYVGNTKITISDILISNGVVHVTEYVVGADNVAGKNNNSSSNDGDSIMTNLMFSLILVSFTILFTL</sequence>